<dbReference type="RefSeq" id="WP_128833150.1">
    <property type="nucleotide sequence ID" value="NZ_AP014612.1"/>
</dbReference>
<proteinExistence type="predicted"/>
<evidence type="ECO:0000259" key="1">
    <source>
        <dbReference type="Pfam" id="PF12680"/>
    </source>
</evidence>
<dbReference type="InterPro" id="IPR032710">
    <property type="entry name" value="NTF2-like_dom_sf"/>
</dbReference>
<accession>A0A1L7LIR0</accession>
<gene>
    <name evidence="2" type="ORF">SRT_08160</name>
</gene>
<evidence type="ECO:0000313" key="2">
    <source>
        <dbReference type="EMBL" id="BAQ24077.1"/>
    </source>
</evidence>
<sequence length="116" mass="13367">MTILEHYFYLSDLAVTDKRSLQKLCCLFKDDAIIEANDGHRYSGRREIDSFFTEFFSRNAEIRHLYDIRELSDTVQQANWGVVCRRKNGAYIALTGTDIAEVEDGKISHLTITSNN</sequence>
<feature type="domain" description="SnoaL-like" evidence="1">
    <location>
        <begin position="16"/>
        <end position="109"/>
    </location>
</feature>
<dbReference type="Gene3D" id="3.10.450.50">
    <property type="match status" value="1"/>
</dbReference>
<reference evidence="2 3" key="1">
    <citation type="journal article" date="2016" name="Microbiol. Immunol.">
        <title>Complete genome sequence of Streptococcus troglodytae TKU31 isolated from the oral cavity of a chimpanzee (Pan troglodytes).</title>
        <authorList>
            <person name="Okamoto M."/>
            <person name="Naito M."/>
            <person name="Miyanohara M."/>
            <person name="Imai S."/>
            <person name="Nomura Y."/>
            <person name="Saito W."/>
            <person name="Momoi Y."/>
            <person name="Takada K."/>
            <person name="Miyabe-Nishiwaki T."/>
            <person name="Tomonaga M."/>
            <person name="Hanada N."/>
        </authorList>
    </citation>
    <scope>NUCLEOTIDE SEQUENCE [LARGE SCALE GENOMIC DNA]</scope>
    <source>
        <strain evidence="3">TKU 31</strain>
    </source>
</reference>
<dbReference type="Proteomes" id="UP000217758">
    <property type="component" value="Chromosome"/>
</dbReference>
<dbReference type="KEGG" id="strg:SRT_08160"/>
<evidence type="ECO:0000313" key="3">
    <source>
        <dbReference type="Proteomes" id="UP000217758"/>
    </source>
</evidence>
<dbReference type="AlphaFoldDB" id="A0A1L7LIR0"/>
<dbReference type="EMBL" id="AP014612">
    <property type="protein sequence ID" value="BAQ24077.1"/>
    <property type="molecule type" value="Genomic_DNA"/>
</dbReference>
<protein>
    <recommendedName>
        <fullName evidence="1">SnoaL-like domain-containing protein</fullName>
    </recommendedName>
</protein>
<dbReference type="Pfam" id="PF12680">
    <property type="entry name" value="SnoaL_2"/>
    <property type="match status" value="1"/>
</dbReference>
<organism evidence="2 3">
    <name type="scientific">Streptococcus troglodytae</name>
    <dbReference type="NCBI Taxonomy" id="1111760"/>
    <lineage>
        <taxon>Bacteria</taxon>
        <taxon>Bacillati</taxon>
        <taxon>Bacillota</taxon>
        <taxon>Bacilli</taxon>
        <taxon>Lactobacillales</taxon>
        <taxon>Streptococcaceae</taxon>
        <taxon>Streptococcus</taxon>
    </lineage>
</organism>
<name>A0A1L7LIR0_9STRE</name>
<dbReference type="InterPro" id="IPR037401">
    <property type="entry name" value="SnoaL-like"/>
</dbReference>
<keyword evidence="3" id="KW-1185">Reference proteome</keyword>
<dbReference type="SUPFAM" id="SSF54427">
    <property type="entry name" value="NTF2-like"/>
    <property type="match status" value="1"/>
</dbReference>